<protein>
    <recommendedName>
        <fullName evidence="3">ABM domain-containing protein</fullName>
    </recommendedName>
</protein>
<name>A0A9P5CJI7_CRYP1</name>
<dbReference type="RefSeq" id="XP_040770960.1">
    <property type="nucleotide sequence ID" value="XM_040921003.1"/>
</dbReference>
<organism evidence="1 2">
    <name type="scientific">Cryphonectria parasitica (strain ATCC 38755 / EP155)</name>
    <dbReference type="NCBI Taxonomy" id="660469"/>
    <lineage>
        <taxon>Eukaryota</taxon>
        <taxon>Fungi</taxon>
        <taxon>Dikarya</taxon>
        <taxon>Ascomycota</taxon>
        <taxon>Pezizomycotina</taxon>
        <taxon>Sordariomycetes</taxon>
        <taxon>Sordariomycetidae</taxon>
        <taxon>Diaporthales</taxon>
        <taxon>Cryphonectriaceae</taxon>
        <taxon>Cryphonectria-Endothia species complex</taxon>
        <taxon>Cryphonectria</taxon>
    </lineage>
</organism>
<dbReference type="OrthoDB" id="3830579at2759"/>
<dbReference type="Gene3D" id="3.30.70.100">
    <property type="match status" value="2"/>
</dbReference>
<accession>A0A9P5CJI7</accession>
<comment type="caution">
    <text evidence="1">The sequence shown here is derived from an EMBL/GenBank/DDBJ whole genome shotgun (WGS) entry which is preliminary data.</text>
</comment>
<dbReference type="AlphaFoldDB" id="A0A9P5CJI7"/>
<proteinExistence type="predicted"/>
<gene>
    <name evidence="1" type="ORF">M406DRAFT_335193</name>
</gene>
<evidence type="ECO:0000313" key="2">
    <source>
        <dbReference type="Proteomes" id="UP000803844"/>
    </source>
</evidence>
<evidence type="ECO:0008006" key="3">
    <source>
        <dbReference type="Google" id="ProtNLM"/>
    </source>
</evidence>
<evidence type="ECO:0000313" key="1">
    <source>
        <dbReference type="EMBL" id="KAF3759981.1"/>
    </source>
</evidence>
<dbReference type="Proteomes" id="UP000803844">
    <property type="component" value="Unassembled WGS sequence"/>
</dbReference>
<reference evidence="1" key="1">
    <citation type="journal article" date="2020" name="Phytopathology">
        <title>Genome sequence of the chestnut blight fungus Cryphonectria parasitica EP155: A fundamental resource for an archetypical invasive plant pathogen.</title>
        <authorList>
            <person name="Crouch J.A."/>
            <person name="Dawe A."/>
            <person name="Aerts A."/>
            <person name="Barry K."/>
            <person name="Churchill A.C.L."/>
            <person name="Grimwood J."/>
            <person name="Hillman B."/>
            <person name="Milgroom M.G."/>
            <person name="Pangilinan J."/>
            <person name="Smith M."/>
            <person name="Salamov A."/>
            <person name="Schmutz J."/>
            <person name="Yadav J."/>
            <person name="Grigoriev I.V."/>
            <person name="Nuss D."/>
        </authorList>
    </citation>
    <scope>NUCLEOTIDE SEQUENCE</scope>
    <source>
        <strain evidence="1">EP155</strain>
    </source>
</reference>
<dbReference type="EMBL" id="MU032354">
    <property type="protein sequence ID" value="KAF3759981.1"/>
    <property type="molecule type" value="Genomic_DNA"/>
</dbReference>
<keyword evidence="2" id="KW-1185">Reference proteome</keyword>
<dbReference type="SUPFAM" id="SSF54909">
    <property type="entry name" value="Dimeric alpha+beta barrel"/>
    <property type="match status" value="1"/>
</dbReference>
<sequence length="241" mass="27422">MAVPEYKLGTLTQIIYLSISTEHQISDVKTPAGRQWSRALDLVQSCEGLDKLYWGRRYEEPEKLQLHIVWRNYQHSDAFMEIHFNTFRSLVKDMGVDIDDENNGIQARHVTLQHQALDDPFGPSLLGHPIGTAIYKGTDASWHEGAWPLWTHVVRTVDGCRGIAGGSVREPVEGVKGSYVVYVAWETVKYHDDYHHSEHFRRHQVILGIGHQGWTEYGHVVFAEIRNGNGKKIGNGNANRL</sequence>
<dbReference type="InterPro" id="IPR011008">
    <property type="entry name" value="Dimeric_a/b-barrel"/>
</dbReference>
<dbReference type="GeneID" id="63838132"/>